<dbReference type="EMBL" id="CACRUO010000017">
    <property type="protein sequence ID" value="VYT76014.1"/>
    <property type="molecule type" value="Genomic_DNA"/>
</dbReference>
<feature type="region of interest" description="Disordered" evidence="1">
    <location>
        <begin position="382"/>
        <end position="414"/>
    </location>
</feature>
<evidence type="ECO:0000313" key="3">
    <source>
        <dbReference type="EMBL" id="VYT76014.1"/>
    </source>
</evidence>
<sequence length="414" mass="47024">MKRVLTIAAASTLILTACGNNDSTSKNDNKSAEHQQSEKHNDNKNKIKYPKEGVKGIYVTPGTLQGERFDELIKMINDTDLNAMVIDVKDDTGNITMDLNSDNKLIQKNTTEMVSLKKLMKTLEKNNVYPIARVVTFKDARAAEAHPDWSFKEKNGEVWESDGGDKFLNPFKKEVRDYNIDVAKAAAKAGFREVQFDYVRFPEGFENMDKDLVYSNGKYKGDDMDNTQQRVDSITQFLKSARKEIHPLDAQISADVFGYSATVEEAPGIGQSFPKIAENVDVISSMIYPSHWSPGDFGIEHPDLEPYNTVDKYLEKESDVLKKADHKPKTRPWLQDFTASYLGEGNYKSYDAEAVSDQIQALRDHGINEFLLWDASNEYTQGVNYSPEKSEKAKEKENEDKQEKEDKQDKKDHQ</sequence>
<feature type="compositionally biased region" description="Basic and acidic residues" evidence="1">
    <location>
        <begin position="25"/>
        <end position="47"/>
    </location>
</feature>
<evidence type="ECO:0000256" key="1">
    <source>
        <dbReference type="SAM" id="MobiDB-lite"/>
    </source>
</evidence>
<organism evidence="3">
    <name type="scientific">Staphylococcus simulans</name>
    <dbReference type="NCBI Taxonomy" id="1286"/>
    <lineage>
        <taxon>Bacteria</taxon>
        <taxon>Bacillati</taxon>
        <taxon>Bacillota</taxon>
        <taxon>Bacilli</taxon>
        <taxon>Bacillales</taxon>
        <taxon>Staphylococcaceae</taxon>
        <taxon>Staphylococcus</taxon>
    </lineage>
</organism>
<dbReference type="PROSITE" id="PS51257">
    <property type="entry name" value="PROKAR_LIPOPROTEIN"/>
    <property type="match status" value="1"/>
</dbReference>
<gene>
    <name evidence="3" type="ORF">SSLFYP27_00571</name>
</gene>
<reference evidence="3" key="1">
    <citation type="submission" date="2019-11" db="EMBL/GenBank/DDBJ databases">
        <authorList>
            <person name="Feng L."/>
        </authorList>
    </citation>
    <scope>NUCLEOTIDE SEQUENCE</scope>
    <source>
        <strain evidence="3">SsimulansLFYP27</strain>
    </source>
</reference>
<feature type="domain" description="DUF4015" evidence="2">
    <location>
        <begin position="56"/>
        <end position="379"/>
    </location>
</feature>
<dbReference type="Pfam" id="PF13200">
    <property type="entry name" value="DUF4015"/>
    <property type="match status" value="1"/>
</dbReference>
<evidence type="ECO:0000259" key="2">
    <source>
        <dbReference type="Pfam" id="PF13200"/>
    </source>
</evidence>
<dbReference type="SUPFAM" id="SSF51445">
    <property type="entry name" value="(Trans)glycosidases"/>
    <property type="match status" value="1"/>
</dbReference>
<dbReference type="InterPro" id="IPR025275">
    <property type="entry name" value="DUF4015"/>
</dbReference>
<proteinExistence type="predicted"/>
<name>A0A6N2Z9M3_STASI</name>
<dbReference type="AlphaFoldDB" id="A0A6N2Z9M3"/>
<feature type="region of interest" description="Disordered" evidence="1">
    <location>
        <begin position="18"/>
        <end position="47"/>
    </location>
</feature>
<feature type="compositionally biased region" description="Basic and acidic residues" evidence="1">
    <location>
        <begin position="388"/>
        <end position="414"/>
    </location>
</feature>
<dbReference type="InterPro" id="IPR052177">
    <property type="entry name" value="Divisome_Glycosyl_Hydrolase"/>
</dbReference>
<dbReference type="PANTHER" id="PTHR43405:SF1">
    <property type="entry name" value="GLYCOSYL HYDROLASE DIGH"/>
    <property type="match status" value="1"/>
</dbReference>
<dbReference type="Gene3D" id="3.20.20.80">
    <property type="entry name" value="Glycosidases"/>
    <property type="match status" value="1"/>
</dbReference>
<accession>A0A6N2Z9M3</accession>
<dbReference type="PANTHER" id="PTHR43405">
    <property type="entry name" value="GLYCOSYL HYDROLASE DIGH"/>
    <property type="match status" value="1"/>
</dbReference>
<dbReference type="InterPro" id="IPR017853">
    <property type="entry name" value="GH"/>
</dbReference>
<protein>
    <recommendedName>
        <fullName evidence="2">DUF4015 domain-containing protein</fullName>
    </recommendedName>
</protein>